<feature type="compositionally biased region" description="Basic and acidic residues" evidence="1">
    <location>
        <begin position="77"/>
        <end position="90"/>
    </location>
</feature>
<evidence type="ECO:0000313" key="2">
    <source>
        <dbReference type="EMBL" id="CAF2115943.1"/>
    </source>
</evidence>
<proteinExistence type="predicted"/>
<sequence length="142" mass="16688">MEEVTTHIRAGLVLHRAPENRFGARETTQTSRYNDEQNQTYTTNRICRSTVSPFLQHHHMKPPSTSTVPVRLSQAQSHEHLDRVKTDGEKGKKKRRGRVKGLNLRHRRVPDRRRRTFLIGRKLPLFSLFSKNIKEPIKMRKS</sequence>
<dbReference type="Proteomes" id="UP001295469">
    <property type="component" value="Chromosome C08"/>
</dbReference>
<dbReference type="EMBL" id="HG994372">
    <property type="protein sequence ID" value="CAF2115943.1"/>
    <property type="molecule type" value="Genomic_DNA"/>
</dbReference>
<organism evidence="2">
    <name type="scientific">Brassica napus</name>
    <name type="common">Rape</name>
    <dbReference type="NCBI Taxonomy" id="3708"/>
    <lineage>
        <taxon>Eukaryota</taxon>
        <taxon>Viridiplantae</taxon>
        <taxon>Streptophyta</taxon>
        <taxon>Embryophyta</taxon>
        <taxon>Tracheophyta</taxon>
        <taxon>Spermatophyta</taxon>
        <taxon>Magnoliopsida</taxon>
        <taxon>eudicotyledons</taxon>
        <taxon>Gunneridae</taxon>
        <taxon>Pentapetalae</taxon>
        <taxon>rosids</taxon>
        <taxon>malvids</taxon>
        <taxon>Brassicales</taxon>
        <taxon>Brassicaceae</taxon>
        <taxon>Brassiceae</taxon>
        <taxon>Brassica</taxon>
    </lineage>
</organism>
<accession>A0A816V5F1</accession>
<dbReference type="AlphaFoldDB" id="A0A816V5F1"/>
<feature type="compositionally biased region" description="Basic residues" evidence="1">
    <location>
        <begin position="91"/>
        <end position="102"/>
    </location>
</feature>
<name>A0A816V5F1_BRANA</name>
<protein>
    <submittedName>
        <fullName evidence="2">(rape) hypothetical protein</fullName>
    </submittedName>
</protein>
<gene>
    <name evidence="2" type="ORF">DARMORV10_C08P48540.1</name>
</gene>
<evidence type="ECO:0000256" key="1">
    <source>
        <dbReference type="SAM" id="MobiDB-lite"/>
    </source>
</evidence>
<feature type="region of interest" description="Disordered" evidence="1">
    <location>
        <begin position="74"/>
        <end position="102"/>
    </location>
</feature>
<reference evidence="2" key="1">
    <citation type="submission" date="2021-01" db="EMBL/GenBank/DDBJ databases">
        <authorList>
            <consortium name="Genoscope - CEA"/>
            <person name="William W."/>
        </authorList>
    </citation>
    <scope>NUCLEOTIDE SEQUENCE</scope>
</reference>